<protein>
    <submittedName>
        <fullName evidence="2">2'-5' RNA ligase</fullName>
    </submittedName>
</protein>
<keyword evidence="2" id="KW-0436">Ligase</keyword>
<reference evidence="2 3" key="1">
    <citation type="submission" date="2018-07" db="EMBL/GenBank/DDBJ databases">
        <title>Genomic Encyclopedia of Type Strains, Phase IV (KMG-IV): sequencing the most valuable type-strain genomes for metagenomic binning, comparative biology and taxonomic classification.</title>
        <authorList>
            <person name="Goeker M."/>
        </authorList>
    </citation>
    <scope>NUCLEOTIDE SEQUENCE [LARGE SCALE GENOMIC DNA]</scope>
    <source>
        <strain evidence="2 3">DSM 21352</strain>
    </source>
</reference>
<keyword evidence="3" id="KW-1185">Reference proteome</keyword>
<dbReference type="Proteomes" id="UP000255265">
    <property type="component" value="Unassembled WGS sequence"/>
</dbReference>
<dbReference type="OrthoDB" id="7061261at2"/>
<evidence type="ECO:0000313" key="2">
    <source>
        <dbReference type="EMBL" id="RDI20632.1"/>
    </source>
</evidence>
<dbReference type="EMBL" id="QQAV01000010">
    <property type="protein sequence ID" value="RDI20632.1"/>
    <property type="molecule type" value="Genomic_DNA"/>
</dbReference>
<accession>A0A370F808</accession>
<organism evidence="2 3">
    <name type="scientific">Pseudacidovorax intermedius</name>
    <dbReference type="NCBI Taxonomy" id="433924"/>
    <lineage>
        <taxon>Bacteria</taxon>
        <taxon>Pseudomonadati</taxon>
        <taxon>Pseudomonadota</taxon>
        <taxon>Betaproteobacteria</taxon>
        <taxon>Burkholderiales</taxon>
        <taxon>Comamonadaceae</taxon>
        <taxon>Pseudacidovorax</taxon>
    </lineage>
</organism>
<dbReference type="GO" id="GO:0008664">
    <property type="term" value="F:RNA 2',3'-cyclic 3'-phosphodiesterase activity"/>
    <property type="evidence" value="ECO:0007669"/>
    <property type="project" value="InterPro"/>
</dbReference>
<evidence type="ECO:0000256" key="1">
    <source>
        <dbReference type="ARBA" id="ARBA00022801"/>
    </source>
</evidence>
<dbReference type="GO" id="GO:0004113">
    <property type="term" value="F:2',3'-cyclic-nucleotide 3'-phosphodiesterase activity"/>
    <property type="evidence" value="ECO:0007669"/>
    <property type="project" value="InterPro"/>
</dbReference>
<sequence>MTDLRPPVLYVFLMPGPAVQKALDGHRARWYWSQPAKRPKAHRLHLTMAVLGPQPDTAIADIRQALAAVDGPALHLRLGGARVWTHNGVAVLLAEGDPALVRLHADIAQVLGRWVPQPPPWTPHVTLAHRAWEAAAPQGEVIDWAVDEFLLVRSWLPPHPVHHEVLARYPLRGESATPPNL</sequence>
<comment type="caution">
    <text evidence="2">The sequence shown here is derived from an EMBL/GenBank/DDBJ whole genome shotgun (WGS) entry which is preliminary data.</text>
</comment>
<dbReference type="AlphaFoldDB" id="A0A370F808"/>
<dbReference type="InterPro" id="IPR009097">
    <property type="entry name" value="Cyclic_Pdiesterase"/>
</dbReference>
<dbReference type="Gene3D" id="3.90.1140.10">
    <property type="entry name" value="Cyclic phosphodiesterase"/>
    <property type="match status" value="1"/>
</dbReference>
<dbReference type="SUPFAM" id="SSF55144">
    <property type="entry name" value="LigT-like"/>
    <property type="match status" value="1"/>
</dbReference>
<name>A0A370F808_9BURK</name>
<dbReference type="RefSeq" id="WP_017757886.1">
    <property type="nucleotide sequence ID" value="NZ_QQAV01000010.1"/>
</dbReference>
<gene>
    <name evidence="2" type="ORF">DFR41_11038</name>
</gene>
<dbReference type="GO" id="GO:0016874">
    <property type="term" value="F:ligase activity"/>
    <property type="evidence" value="ECO:0007669"/>
    <property type="project" value="UniProtKB-KW"/>
</dbReference>
<dbReference type="PANTHER" id="PTHR35561:SF1">
    <property type="entry name" value="RNA 2',3'-CYCLIC PHOSPHODIESTERASE"/>
    <property type="match status" value="1"/>
</dbReference>
<dbReference type="Pfam" id="PF13563">
    <property type="entry name" value="2_5_RNA_ligase2"/>
    <property type="match status" value="1"/>
</dbReference>
<keyword evidence="1" id="KW-0378">Hydrolase</keyword>
<evidence type="ECO:0000313" key="3">
    <source>
        <dbReference type="Proteomes" id="UP000255265"/>
    </source>
</evidence>
<dbReference type="PANTHER" id="PTHR35561">
    <property type="entry name" value="RNA 2',3'-CYCLIC PHOSPHODIESTERASE"/>
    <property type="match status" value="1"/>
</dbReference>
<dbReference type="InterPro" id="IPR004175">
    <property type="entry name" value="RNA_CPDase"/>
</dbReference>
<proteinExistence type="predicted"/>